<evidence type="ECO:0000256" key="4">
    <source>
        <dbReference type="ARBA" id="ARBA00019897"/>
    </source>
</evidence>
<keyword evidence="8" id="KW-0862">Zinc</keyword>
<evidence type="ECO:0000313" key="20">
    <source>
        <dbReference type="Proteomes" id="UP000271380"/>
    </source>
</evidence>
<dbReference type="AlphaFoldDB" id="A0A0F6R281"/>
<dbReference type="STRING" id="35755.UL82_06490"/>
<dbReference type="PANTHER" id="PTHR42837:SF2">
    <property type="entry name" value="MEMBRANE METALLOPROTEASE ARASP2, CHLOROPLASTIC-RELATED"/>
    <property type="match status" value="1"/>
</dbReference>
<comment type="cofactor">
    <cofactor evidence="1">
        <name>Zn(2+)</name>
        <dbReference type="ChEBI" id="CHEBI:29105"/>
    </cofactor>
</comment>
<keyword evidence="19" id="KW-1185">Reference proteome</keyword>
<dbReference type="CDD" id="cd23081">
    <property type="entry name" value="cpPDZ_EcRseP-like"/>
    <property type="match status" value="1"/>
</dbReference>
<evidence type="ECO:0000256" key="12">
    <source>
        <dbReference type="ARBA" id="ARBA00032214"/>
    </source>
</evidence>
<dbReference type="EMBL" id="CP011312">
    <property type="protein sequence ID" value="AKE41463.1"/>
    <property type="molecule type" value="Genomic_DNA"/>
</dbReference>
<dbReference type="GO" id="GO:0004222">
    <property type="term" value="F:metalloendopeptidase activity"/>
    <property type="evidence" value="ECO:0007669"/>
    <property type="project" value="InterPro"/>
</dbReference>
<dbReference type="Proteomes" id="UP000033457">
    <property type="component" value="Chromosome"/>
</dbReference>
<dbReference type="InterPro" id="IPR036034">
    <property type="entry name" value="PDZ_sf"/>
</dbReference>
<evidence type="ECO:0000256" key="5">
    <source>
        <dbReference type="ARBA" id="ARBA00022670"/>
    </source>
</evidence>
<feature type="domain" description="Peptidase M50" evidence="15">
    <location>
        <begin position="11"/>
        <end position="348"/>
    </location>
</feature>
<accession>A0A0F6R281</accession>
<keyword evidence="11 14" id="KW-0472">Membrane</keyword>
<dbReference type="KEGG" id="cku:UL82_06490"/>
<evidence type="ECO:0000256" key="7">
    <source>
        <dbReference type="ARBA" id="ARBA00022801"/>
    </source>
</evidence>
<protein>
    <recommendedName>
        <fullName evidence="4">Zinc metalloprotease Rip1</fullName>
    </recommendedName>
    <alternativeName>
        <fullName evidence="12">S2P endopeptidase</fullName>
    </alternativeName>
    <alternativeName>
        <fullName evidence="13">Site-2-type intramembrane protease</fullName>
    </alternativeName>
</protein>
<dbReference type="OrthoDB" id="9782003at2"/>
<dbReference type="InterPro" id="IPR008915">
    <property type="entry name" value="Peptidase_M50"/>
</dbReference>
<keyword evidence="10" id="KW-0482">Metalloprotease</keyword>
<evidence type="ECO:0000256" key="9">
    <source>
        <dbReference type="ARBA" id="ARBA00022989"/>
    </source>
</evidence>
<dbReference type="HOGENOM" id="CLU_025778_1_2_11"/>
<evidence type="ECO:0000256" key="8">
    <source>
        <dbReference type="ARBA" id="ARBA00022833"/>
    </source>
</evidence>
<comment type="similarity">
    <text evidence="3">Belongs to the peptidase M50B family.</text>
</comment>
<feature type="domain" description="PDZ" evidence="16">
    <location>
        <begin position="154"/>
        <end position="199"/>
    </location>
</feature>
<dbReference type="EMBL" id="LR134377">
    <property type="protein sequence ID" value="VEH08741.1"/>
    <property type="molecule type" value="Genomic_DNA"/>
</dbReference>
<reference evidence="18 20" key="2">
    <citation type="submission" date="2018-12" db="EMBL/GenBank/DDBJ databases">
        <authorList>
            <consortium name="Pathogen Informatics"/>
        </authorList>
    </citation>
    <scope>NUCLEOTIDE SEQUENCE [LARGE SCALE GENOMIC DNA]</scope>
    <source>
        <strain evidence="18 20">NCTC949</strain>
    </source>
</reference>
<dbReference type="Pfam" id="PF02163">
    <property type="entry name" value="Peptidase_M50"/>
    <property type="match status" value="1"/>
</dbReference>
<evidence type="ECO:0000256" key="10">
    <source>
        <dbReference type="ARBA" id="ARBA00023049"/>
    </source>
</evidence>
<dbReference type="PANTHER" id="PTHR42837">
    <property type="entry name" value="REGULATOR OF SIGMA-E PROTEASE RSEP"/>
    <property type="match status" value="1"/>
</dbReference>
<dbReference type="Pfam" id="PF17820">
    <property type="entry name" value="PDZ_6"/>
    <property type="match status" value="1"/>
</dbReference>
<feature type="transmembrane region" description="Helical" evidence="14">
    <location>
        <begin position="370"/>
        <end position="391"/>
    </location>
</feature>
<evidence type="ECO:0000256" key="13">
    <source>
        <dbReference type="ARBA" id="ARBA00033476"/>
    </source>
</evidence>
<evidence type="ECO:0000256" key="3">
    <source>
        <dbReference type="ARBA" id="ARBA00007931"/>
    </source>
</evidence>
<gene>
    <name evidence="18" type="primary">mmpA</name>
    <name evidence="18" type="ORF">NCTC949_01864</name>
    <name evidence="17" type="ORF">UL82_06490</name>
</gene>
<dbReference type="GO" id="GO:0006508">
    <property type="term" value="P:proteolysis"/>
    <property type="evidence" value="ECO:0007669"/>
    <property type="project" value="UniProtKB-KW"/>
</dbReference>
<evidence type="ECO:0000256" key="2">
    <source>
        <dbReference type="ARBA" id="ARBA00004141"/>
    </source>
</evidence>
<evidence type="ECO:0000313" key="17">
    <source>
        <dbReference type="EMBL" id="AKE41463.1"/>
    </source>
</evidence>
<keyword evidence="5 17" id="KW-0645">Protease</keyword>
<dbReference type="RefSeq" id="WP_046439763.1">
    <property type="nucleotide sequence ID" value="NZ_CP011312.1"/>
</dbReference>
<evidence type="ECO:0000256" key="14">
    <source>
        <dbReference type="SAM" id="Phobius"/>
    </source>
</evidence>
<dbReference type="InterPro" id="IPR041489">
    <property type="entry name" value="PDZ_6"/>
</dbReference>
<evidence type="ECO:0000259" key="16">
    <source>
        <dbReference type="Pfam" id="PF17820"/>
    </source>
</evidence>
<keyword evidence="6 14" id="KW-0812">Transmembrane</keyword>
<evidence type="ECO:0000256" key="11">
    <source>
        <dbReference type="ARBA" id="ARBA00023136"/>
    </source>
</evidence>
<dbReference type="InterPro" id="IPR004387">
    <property type="entry name" value="Pept_M50_Zn"/>
</dbReference>
<dbReference type="SUPFAM" id="SSF50156">
    <property type="entry name" value="PDZ domain-like"/>
    <property type="match status" value="1"/>
</dbReference>
<evidence type="ECO:0000259" key="15">
    <source>
        <dbReference type="Pfam" id="PF02163"/>
    </source>
</evidence>
<sequence length="398" mass="42662">MAAYLLGVFLFALGIAATIALHEAGHYTTARMFGMRVRRFFVGFGPIVWSMRKGHTVYGLKAIPVGGFCDIAGMTNQDEVTSEEEPHAMRTKPWWQRIIVLLGGIIVNVVVAVVIFYFLAISSGLPNPNVDTTPVVGELRCISSTAGQTCSGTGPAGEAGIQSGDRIVQLDGQSVESFVDVREYVLARPGKTIEFIVERGQEQFSIPVVVGHVEGIDSRGNVVTVGAVGLVGETPNYYQKYSPAQAIEASLQFTGTVVSATWDGLKAFPAKLPGVLAAVFGAERDVESPMSVVGASRVGGELVEHNMWSSFFMLLASLNLFLAMFNLVPLPPLDGGHIAVVIYEKIRDFIRRLRGLPAGEPADYRKLMPLTIGVAGLLVSVGVLVIIADVVNPVRLFG</sequence>
<evidence type="ECO:0000313" key="19">
    <source>
        <dbReference type="Proteomes" id="UP000033457"/>
    </source>
</evidence>
<comment type="subcellular location">
    <subcellularLocation>
        <location evidence="2">Membrane</location>
        <topology evidence="2">Multi-pass membrane protein</topology>
    </subcellularLocation>
</comment>
<reference evidence="17 19" key="1">
    <citation type="journal article" date="2015" name="Genome Announc.">
        <title>Complete Genome Sequence of Corynebacterium kutscheri DSM 20755, a Corynebacterial Type Strain with Remarkably Low G+C Content of Chromosomal DNA.</title>
        <authorList>
            <person name="Ruckert C."/>
            <person name="Albersmeier A."/>
            <person name="Winkler A."/>
            <person name="Tauch A."/>
        </authorList>
    </citation>
    <scope>NUCLEOTIDE SEQUENCE [LARGE SCALE GENOMIC DNA]</scope>
    <source>
        <strain evidence="17 19">DSM 20755</strain>
    </source>
</reference>
<dbReference type="CDD" id="cd06163">
    <property type="entry name" value="S2P-M50_PDZ_RseP-like"/>
    <property type="match status" value="1"/>
</dbReference>
<name>A0A0F6R281_9CORY</name>
<evidence type="ECO:0000313" key="18">
    <source>
        <dbReference type="EMBL" id="VEH08741.1"/>
    </source>
</evidence>
<feature type="transmembrane region" description="Helical" evidence="14">
    <location>
        <begin position="94"/>
        <end position="119"/>
    </location>
</feature>
<keyword evidence="9 14" id="KW-1133">Transmembrane helix</keyword>
<keyword evidence="7 17" id="KW-0378">Hydrolase</keyword>
<dbReference type="GO" id="GO:0016020">
    <property type="term" value="C:membrane"/>
    <property type="evidence" value="ECO:0007669"/>
    <property type="project" value="UniProtKB-SubCell"/>
</dbReference>
<proteinExistence type="inferred from homology"/>
<evidence type="ECO:0000256" key="1">
    <source>
        <dbReference type="ARBA" id="ARBA00001947"/>
    </source>
</evidence>
<dbReference type="Proteomes" id="UP000271380">
    <property type="component" value="Chromosome"/>
</dbReference>
<organism evidence="17 19">
    <name type="scientific">Corynebacterium kutscheri</name>
    <dbReference type="NCBI Taxonomy" id="35755"/>
    <lineage>
        <taxon>Bacteria</taxon>
        <taxon>Bacillati</taxon>
        <taxon>Actinomycetota</taxon>
        <taxon>Actinomycetes</taxon>
        <taxon>Mycobacteriales</taxon>
        <taxon>Corynebacteriaceae</taxon>
        <taxon>Corynebacterium</taxon>
    </lineage>
</organism>
<evidence type="ECO:0000256" key="6">
    <source>
        <dbReference type="ARBA" id="ARBA00022692"/>
    </source>
</evidence>
<dbReference type="Gene3D" id="2.30.42.10">
    <property type="match status" value="1"/>
</dbReference>